<accession>A0A392TTL9</accession>
<name>A0A392TTL9_9FABA</name>
<dbReference type="EMBL" id="LXQA010654981">
    <property type="protein sequence ID" value="MCI64402.1"/>
    <property type="molecule type" value="Genomic_DNA"/>
</dbReference>
<dbReference type="Proteomes" id="UP000265520">
    <property type="component" value="Unassembled WGS sequence"/>
</dbReference>
<comment type="caution">
    <text evidence="2">The sequence shown here is derived from an EMBL/GenBank/DDBJ whole genome shotgun (WGS) entry which is preliminary data.</text>
</comment>
<feature type="non-terminal residue" evidence="2">
    <location>
        <position position="64"/>
    </location>
</feature>
<proteinExistence type="predicted"/>
<feature type="non-terminal residue" evidence="2">
    <location>
        <position position="1"/>
    </location>
</feature>
<protein>
    <submittedName>
        <fullName evidence="2">Uncharacterized protein</fullName>
    </submittedName>
</protein>
<feature type="region of interest" description="Disordered" evidence="1">
    <location>
        <begin position="1"/>
        <end position="64"/>
    </location>
</feature>
<sequence>DHGDSEPADQGKKADENVVNIDDLESEERSVEKTPTPSIAKRLRSQTGKAVASVNTTVKPTKST</sequence>
<feature type="compositionally biased region" description="Polar residues" evidence="1">
    <location>
        <begin position="45"/>
        <end position="64"/>
    </location>
</feature>
<evidence type="ECO:0000256" key="1">
    <source>
        <dbReference type="SAM" id="MobiDB-lite"/>
    </source>
</evidence>
<reference evidence="2 3" key="1">
    <citation type="journal article" date="2018" name="Front. Plant Sci.">
        <title>Red Clover (Trifolium pratense) and Zigzag Clover (T. medium) - A Picture of Genomic Similarities and Differences.</title>
        <authorList>
            <person name="Dluhosova J."/>
            <person name="Istvanek J."/>
            <person name="Nedelnik J."/>
            <person name="Repkova J."/>
        </authorList>
    </citation>
    <scope>NUCLEOTIDE SEQUENCE [LARGE SCALE GENOMIC DNA]</scope>
    <source>
        <strain evidence="3">cv. 10/8</strain>
        <tissue evidence="2">Leaf</tissue>
    </source>
</reference>
<feature type="compositionally biased region" description="Basic and acidic residues" evidence="1">
    <location>
        <begin position="1"/>
        <end position="16"/>
    </location>
</feature>
<keyword evidence="3" id="KW-1185">Reference proteome</keyword>
<dbReference type="AlphaFoldDB" id="A0A392TTL9"/>
<organism evidence="2 3">
    <name type="scientific">Trifolium medium</name>
    <dbReference type="NCBI Taxonomy" id="97028"/>
    <lineage>
        <taxon>Eukaryota</taxon>
        <taxon>Viridiplantae</taxon>
        <taxon>Streptophyta</taxon>
        <taxon>Embryophyta</taxon>
        <taxon>Tracheophyta</taxon>
        <taxon>Spermatophyta</taxon>
        <taxon>Magnoliopsida</taxon>
        <taxon>eudicotyledons</taxon>
        <taxon>Gunneridae</taxon>
        <taxon>Pentapetalae</taxon>
        <taxon>rosids</taxon>
        <taxon>fabids</taxon>
        <taxon>Fabales</taxon>
        <taxon>Fabaceae</taxon>
        <taxon>Papilionoideae</taxon>
        <taxon>50 kb inversion clade</taxon>
        <taxon>NPAAA clade</taxon>
        <taxon>Hologalegina</taxon>
        <taxon>IRL clade</taxon>
        <taxon>Trifolieae</taxon>
        <taxon>Trifolium</taxon>
    </lineage>
</organism>
<evidence type="ECO:0000313" key="2">
    <source>
        <dbReference type="EMBL" id="MCI64402.1"/>
    </source>
</evidence>
<evidence type="ECO:0000313" key="3">
    <source>
        <dbReference type="Proteomes" id="UP000265520"/>
    </source>
</evidence>